<protein>
    <recommendedName>
        <fullName evidence="1">non-specific serine/threonine protein kinase</fullName>
        <ecNumber evidence="1">2.7.11.1</ecNumber>
    </recommendedName>
</protein>
<dbReference type="Gene3D" id="1.10.510.10">
    <property type="entry name" value="Transferase(Phosphotransferase) domain 1"/>
    <property type="match status" value="1"/>
</dbReference>
<reference evidence="11" key="2">
    <citation type="journal article" date="2021" name="Microbiome">
        <title>Successional dynamics and alternative stable states in a saline activated sludge microbial community over 9 years.</title>
        <authorList>
            <person name="Wang Y."/>
            <person name="Ye J."/>
            <person name="Ju F."/>
            <person name="Liu L."/>
            <person name="Boyd J.A."/>
            <person name="Deng Y."/>
            <person name="Parks D.H."/>
            <person name="Jiang X."/>
            <person name="Yin X."/>
            <person name="Woodcroft B.J."/>
            <person name="Tyson G.W."/>
            <person name="Hugenholtz P."/>
            <person name="Polz M.F."/>
            <person name="Zhang T."/>
        </authorList>
    </citation>
    <scope>NUCLEOTIDE SEQUENCE</scope>
    <source>
        <strain evidence="11">HKST-UBA02</strain>
    </source>
</reference>
<proteinExistence type="predicted"/>
<dbReference type="InterPro" id="IPR000719">
    <property type="entry name" value="Prot_kinase_dom"/>
</dbReference>
<evidence type="ECO:0000259" key="10">
    <source>
        <dbReference type="PROSITE" id="PS50011"/>
    </source>
</evidence>
<evidence type="ECO:0000256" key="1">
    <source>
        <dbReference type="ARBA" id="ARBA00012513"/>
    </source>
</evidence>
<organism evidence="11 12">
    <name type="scientific">Eiseniibacteriota bacterium</name>
    <dbReference type="NCBI Taxonomy" id="2212470"/>
    <lineage>
        <taxon>Bacteria</taxon>
        <taxon>Candidatus Eiseniibacteriota</taxon>
    </lineage>
</organism>
<keyword evidence="5" id="KW-0418">Kinase</keyword>
<dbReference type="GO" id="GO:0005524">
    <property type="term" value="F:ATP binding"/>
    <property type="evidence" value="ECO:0007669"/>
    <property type="project" value="UniProtKB-KW"/>
</dbReference>
<dbReference type="PANTHER" id="PTHR24363:SF0">
    <property type="entry name" value="SERINE_THREONINE KINASE LIKE DOMAIN CONTAINING 1"/>
    <property type="match status" value="1"/>
</dbReference>
<feature type="region of interest" description="Disordered" evidence="9">
    <location>
        <begin position="363"/>
        <end position="395"/>
    </location>
</feature>
<comment type="caution">
    <text evidence="11">The sequence shown here is derived from an EMBL/GenBank/DDBJ whole genome shotgun (WGS) entry which is preliminary data.</text>
</comment>
<accession>A0A956N8L3</accession>
<dbReference type="Pfam" id="PF00069">
    <property type="entry name" value="Pkinase"/>
    <property type="match status" value="1"/>
</dbReference>
<dbReference type="GO" id="GO:0004674">
    <property type="term" value="F:protein serine/threonine kinase activity"/>
    <property type="evidence" value="ECO:0007669"/>
    <property type="project" value="UniProtKB-KW"/>
</dbReference>
<dbReference type="Proteomes" id="UP000739538">
    <property type="component" value="Unassembled WGS sequence"/>
</dbReference>
<evidence type="ECO:0000256" key="2">
    <source>
        <dbReference type="ARBA" id="ARBA00022527"/>
    </source>
</evidence>
<comment type="catalytic activity">
    <reaction evidence="7">
        <text>L-threonyl-[protein] + ATP = O-phospho-L-threonyl-[protein] + ADP + H(+)</text>
        <dbReference type="Rhea" id="RHEA:46608"/>
        <dbReference type="Rhea" id="RHEA-COMP:11060"/>
        <dbReference type="Rhea" id="RHEA-COMP:11605"/>
        <dbReference type="ChEBI" id="CHEBI:15378"/>
        <dbReference type="ChEBI" id="CHEBI:30013"/>
        <dbReference type="ChEBI" id="CHEBI:30616"/>
        <dbReference type="ChEBI" id="CHEBI:61977"/>
        <dbReference type="ChEBI" id="CHEBI:456216"/>
        <dbReference type="EC" id="2.7.11.1"/>
    </reaction>
</comment>
<evidence type="ECO:0000256" key="6">
    <source>
        <dbReference type="ARBA" id="ARBA00022840"/>
    </source>
</evidence>
<comment type="catalytic activity">
    <reaction evidence="8">
        <text>L-seryl-[protein] + ATP = O-phospho-L-seryl-[protein] + ADP + H(+)</text>
        <dbReference type="Rhea" id="RHEA:17989"/>
        <dbReference type="Rhea" id="RHEA-COMP:9863"/>
        <dbReference type="Rhea" id="RHEA-COMP:11604"/>
        <dbReference type="ChEBI" id="CHEBI:15378"/>
        <dbReference type="ChEBI" id="CHEBI:29999"/>
        <dbReference type="ChEBI" id="CHEBI:30616"/>
        <dbReference type="ChEBI" id="CHEBI:83421"/>
        <dbReference type="ChEBI" id="CHEBI:456216"/>
        <dbReference type="EC" id="2.7.11.1"/>
    </reaction>
</comment>
<dbReference type="EMBL" id="JAGQHS010000003">
    <property type="protein sequence ID" value="MCA9754391.1"/>
    <property type="molecule type" value="Genomic_DNA"/>
</dbReference>
<evidence type="ECO:0000256" key="5">
    <source>
        <dbReference type="ARBA" id="ARBA00022777"/>
    </source>
</evidence>
<dbReference type="SUPFAM" id="SSF56112">
    <property type="entry name" value="Protein kinase-like (PK-like)"/>
    <property type="match status" value="1"/>
</dbReference>
<evidence type="ECO:0000313" key="11">
    <source>
        <dbReference type="EMBL" id="MCA9754391.1"/>
    </source>
</evidence>
<feature type="compositionally biased region" description="Basic and acidic residues" evidence="9">
    <location>
        <begin position="377"/>
        <end position="390"/>
    </location>
</feature>
<dbReference type="EC" id="2.7.11.1" evidence="1"/>
<keyword evidence="2" id="KW-0723">Serine/threonine-protein kinase</keyword>
<keyword evidence="6" id="KW-0067">ATP-binding</keyword>
<reference evidence="11" key="1">
    <citation type="submission" date="2020-04" db="EMBL/GenBank/DDBJ databases">
        <authorList>
            <person name="Zhang T."/>
        </authorList>
    </citation>
    <scope>NUCLEOTIDE SEQUENCE</scope>
    <source>
        <strain evidence="11">HKST-UBA02</strain>
    </source>
</reference>
<dbReference type="SMART" id="SM00220">
    <property type="entry name" value="S_TKc"/>
    <property type="match status" value="1"/>
</dbReference>
<dbReference type="PANTHER" id="PTHR24363">
    <property type="entry name" value="SERINE/THREONINE PROTEIN KINASE"/>
    <property type="match status" value="1"/>
</dbReference>
<keyword evidence="4" id="KW-0547">Nucleotide-binding</keyword>
<dbReference type="PROSITE" id="PS50011">
    <property type="entry name" value="PROTEIN_KINASE_DOM"/>
    <property type="match status" value="1"/>
</dbReference>
<evidence type="ECO:0000256" key="8">
    <source>
        <dbReference type="ARBA" id="ARBA00048679"/>
    </source>
</evidence>
<keyword evidence="3" id="KW-0808">Transferase</keyword>
<evidence type="ECO:0000313" key="12">
    <source>
        <dbReference type="Proteomes" id="UP000739538"/>
    </source>
</evidence>
<gene>
    <name evidence="11" type="ORF">KDA27_01210</name>
</gene>
<evidence type="ECO:0000256" key="7">
    <source>
        <dbReference type="ARBA" id="ARBA00047899"/>
    </source>
</evidence>
<sequence length="1098" mass="121499">MTSPGQPVTPTQDANPPFAAAYGLDRQPLYVKSATAGAEAEELREEYILARRLAGSTWQDPVAYRKYRTSEFMMTALEGARTLAELPRPQVHELPDILYPILEALRRVHVLGYTYVDLKPEHVFVDYSTTPPRVLLIDLGGCVPTGTKARMYTAGYSAPEAIGGDVVDDRSDLYSFGAILAFLLTGEHYFQGETLRDVLTQQFLGDSHVSAEGPVVLETLLRDLLSSTPRHRPGSTREVERRLHQLWPRDLLGGDASLSLRKPTIARDQEDARFLEWLDRIETTRDLGEELRPWKLTVSGEPHVGLHRCVSVWLAVSETRGWVPSSVASSGQGQGQGSSHDRWVLTRYDEMFEVGATISLQTRLGEPGPEQHQCTTEARDRSPARSGLEHDEGDDFTIEVGPLRDSDLERLASVQLESGRLRARLARLSLGNPGLLAALLPRVSPLCDFLNTGPISDRSYEEQGTPQPFLDWCRWLLQRMPHPTRESLVEKAVRSFLLETPNAFLESAHSAQDDLEPTVGSPGSAAPLERFTQEASHPFWAEAVLRLDPSMSSECTCQLVGDPQAAFDRTPTDPYRLALLCVLLEDDALITDMIPAAIHRLLDEERWRDAALVFSIGLNSSKTPGRLLEQIDLERLSIVLAVKCTGAALSQRSKDTLLEHAASKNLVTQEAARLLSVLGMKEEDATRSIVDLSGERPTTPAAERSWLLHRVLYVRSLWKSQHALDVGVDPFYLALAAPSSHAIMGYSLYECGFRDDASLPTPLRRILLLILAGNAVARDNYDRWEGLVGVLPECCRDSIDPGGQRLLHQLAAALAYETGRAEECRAHAWASLQSDHTAMALSLANLALVDLDAGRFGSALQLAERAVEDLAADPGQQGFSSASSQTRFVFQRLGQMNRVPAVPAHLDIEEVDPAWLEADAYRLLPHEPDAGRARLRSLVGAQVAGSERVDQLAEWMLAEIDLGNRDFALDLADELNGTWREAAPRCEMKVRLATCSLGVCLPGPPAGELERMVERNYEELKSSDWRLYTWRAARNRAVFMDKSGAKDEAASAWRLARGLVDDLLASFGGNRSAAEAFEQTPAIQAFYRDSRRGEDNDR</sequence>
<evidence type="ECO:0000256" key="4">
    <source>
        <dbReference type="ARBA" id="ARBA00022741"/>
    </source>
</evidence>
<dbReference type="InterPro" id="IPR011009">
    <property type="entry name" value="Kinase-like_dom_sf"/>
</dbReference>
<dbReference type="AlphaFoldDB" id="A0A956N8L3"/>
<evidence type="ECO:0000256" key="9">
    <source>
        <dbReference type="SAM" id="MobiDB-lite"/>
    </source>
</evidence>
<evidence type="ECO:0000256" key="3">
    <source>
        <dbReference type="ARBA" id="ARBA00022679"/>
    </source>
</evidence>
<feature type="domain" description="Protein kinase" evidence="10">
    <location>
        <begin position="1"/>
        <end position="247"/>
    </location>
</feature>
<name>A0A956N8L3_UNCEI</name>